<dbReference type="PANTHER" id="PTHR42718">
    <property type="entry name" value="MAJOR FACILITATOR SUPERFAMILY MULTIDRUG TRANSPORTER MFSC"/>
    <property type="match status" value="1"/>
</dbReference>
<name>A0ABW3FYN1_9PSEU</name>
<feature type="transmembrane region" description="Helical" evidence="6">
    <location>
        <begin position="342"/>
        <end position="362"/>
    </location>
</feature>
<keyword evidence="5 6" id="KW-0472">Membrane</keyword>
<proteinExistence type="predicted"/>
<dbReference type="Pfam" id="PF07690">
    <property type="entry name" value="MFS_1"/>
    <property type="match status" value="1"/>
</dbReference>
<evidence type="ECO:0000256" key="2">
    <source>
        <dbReference type="ARBA" id="ARBA00022448"/>
    </source>
</evidence>
<reference evidence="9" key="1">
    <citation type="journal article" date="2019" name="Int. J. Syst. Evol. Microbiol.">
        <title>The Global Catalogue of Microorganisms (GCM) 10K type strain sequencing project: providing services to taxonomists for standard genome sequencing and annotation.</title>
        <authorList>
            <consortium name="The Broad Institute Genomics Platform"/>
            <consortium name="The Broad Institute Genome Sequencing Center for Infectious Disease"/>
            <person name="Wu L."/>
            <person name="Ma J."/>
        </authorList>
    </citation>
    <scope>NUCLEOTIDE SEQUENCE [LARGE SCALE GENOMIC DNA]</scope>
    <source>
        <strain evidence="9">CCUG 56401</strain>
    </source>
</reference>
<evidence type="ECO:0000256" key="1">
    <source>
        <dbReference type="ARBA" id="ARBA00004651"/>
    </source>
</evidence>
<dbReference type="InterPro" id="IPR011701">
    <property type="entry name" value="MFS"/>
</dbReference>
<feature type="transmembrane region" description="Helical" evidence="6">
    <location>
        <begin position="150"/>
        <end position="169"/>
    </location>
</feature>
<feature type="transmembrane region" description="Helical" evidence="6">
    <location>
        <begin position="413"/>
        <end position="431"/>
    </location>
</feature>
<evidence type="ECO:0000256" key="6">
    <source>
        <dbReference type="SAM" id="Phobius"/>
    </source>
</evidence>
<feature type="transmembrane region" description="Helical" evidence="6">
    <location>
        <begin position="238"/>
        <end position="256"/>
    </location>
</feature>
<dbReference type="Gene3D" id="1.20.1250.20">
    <property type="entry name" value="MFS general substrate transporter like domains"/>
    <property type="match status" value="1"/>
</dbReference>
<dbReference type="PROSITE" id="PS50850">
    <property type="entry name" value="MFS"/>
    <property type="match status" value="1"/>
</dbReference>
<keyword evidence="2" id="KW-0813">Transport</keyword>
<dbReference type="Proteomes" id="UP001597018">
    <property type="component" value="Unassembled WGS sequence"/>
</dbReference>
<feature type="transmembrane region" description="Helical" evidence="6">
    <location>
        <begin position="437"/>
        <end position="457"/>
    </location>
</feature>
<keyword evidence="4 6" id="KW-1133">Transmembrane helix</keyword>
<evidence type="ECO:0000256" key="3">
    <source>
        <dbReference type="ARBA" id="ARBA00022692"/>
    </source>
</evidence>
<feature type="transmembrane region" description="Helical" evidence="6">
    <location>
        <begin position="311"/>
        <end position="330"/>
    </location>
</feature>
<evidence type="ECO:0000256" key="4">
    <source>
        <dbReference type="ARBA" id="ARBA00022989"/>
    </source>
</evidence>
<feature type="transmembrane region" description="Helical" evidence="6">
    <location>
        <begin position="368"/>
        <end position="392"/>
    </location>
</feature>
<dbReference type="Gene3D" id="1.20.1720.10">
    <property type="entry name" value="Multidrug resistance protein D"/>
    <property type="match status" value="1"/>
</dbReference>
<feature type="transmembrane region" description="Helical" evidence="6">
    <location>
        <begin position="21"/>
        <end position="44"/>
    </location>
</feature>
<evidence type="ECO:0000259" key="7">
    <source>
        <dbReference type="PROSITE" id="PS50850"/>
    </source>
</evidence>
<feature type="transmembrane region" description="Helical" evidence="6">
    <location>
        <begin position="121"/>
        <end position="138"/>
    </location>
</feature>
<dbReference type="InterPro" id="IPR020846">
    <property type="entry name" value="MFS_dom"/>
</dbReference>
<evidence type="ECO:0000313" key="9">
    <source>
        <dbReference type="Proteomes" id="UP001597018"/>
    </source>
</evidence>
<dbReference type="EMBL" id="JBHTIW010000027">
    <property type="protein sequence ID" value="MFD0923002.1"/>
    <property type="molecule type" value="Genomic_DNA"/>
</dbReference>
<keyword evidence="9" id="KW-1185">Reference proteome</keyword>
<comment type="caution">
    <text evidence="8">The sequence shown here is derived from an EMBL/GenBank/DDBJ whole genome shotgun (WGS) entry which is preliminary data.</text>
</comment>
<feature type="transmembrane region" description="Helical" evidence="6">
    <location>
        <begin position="88"/>
        <end position="115"/>
    </location>
</feature>
<sequence>MPTTSTSAPAADRTQAGRSRIGFAGICLGYFAIILDGSVLNVAVPALRSDLGSTMPGAQRVLNAYTLVLAGLLLTAGALGDRLGHRRLLLAGLGVFTASSAACGAADSTAVLVAARAVQGLGAAGLLPATLALVPHLFPAGPRRERATVVWVAIGAGAMAVGPFVGGVLIDALGWRSIFLLNLPIGIAAAALVRAGVTETPRQRSQVDRAGQLLAAVGLGLITGGLISGGAAGWTSPVTAALLVTGVAAGAVFAVVERRVAAPLLPPSFLADRVRAVAVASALFMGFLFYGALFAMSLYFQQVRGWTPSTAGVALLPFTVGPVLAPLVLYRPLARRFGHARMLVAGFACCATGTALLCTTGPHTGYPLLGAGLLLAGGASTVVFSALTSLLMSAVGTERAGLASGVQNTARQAGALIGVAVFGSVLNTAAFTAHLRISFAMMLVVEFIGIAGGVAVLRATRRT</sequence>
<accession>A0ABW3FYN1</accession>
<evidence type="ECO:0000256" key="5">
    <source>
        <dbReference type="ARBA" id="ARBA00023136"/>
    </source>
</evidence>
<dbReference type="RefSeq" id="WP_345601213.1">
    <property type="nucleotide sequence ID" value="NZ_BAABLT010000030.1"/>
</dbReference>
<feature type="transmembrane region" description="Helical" evidence="6">
    <location>
        <begin position="175"/>
        <end position="193"/>
    </location>
</feature>
<feature type="transmembrane region" description="Helical" evidence="6">
    <location>
        <begin position="64"/>
        <end position="81"/>
    </location>
</feature>
<dbReference type="CDD" id="cd17321">
    <property type="entry name" value="MFS_MMR_MDR_like"/>
    <property type="match status" value="1"/>
</dbReference>
<feature type="transmembrane region" description="Helical" evidence="6">
    <location>
        <begin position="213"/>
        <end position="232"/>
    </location>
</feature>
<dbReference type="SUPFAM" id="SSF103473">
    <property type="entry name" value="MFS general substrate transporter"/>
    <property type="match status" value="1"/>
</dbReference>
<gene>
    <name evidence="8" type="ORF">ACFQ16_24930</name>
</gene>
<protein>
    <submittedName>
        <fullName evidence="8">MFS transporter</fullName>
    </submittedName>
</protein>
<organism evidence="8 9">
    <name type="scientific">Saccharopolyspora rosea</name>
    <dbReference type="NCBI Taxonomy" id="524884"/>
    <lineage>
        <taxon>Bacteria</taxon>
        <taxon>Bacillati</taxon>
        <taxon>Actinomycetota</taxon>
        <taxon>Actinomycetes</taxon>
        <taxon>Pseudonocardiales</taxon>
        <taxon>Pseudonocardiaceae</taxon>
        <taxon>Saccharopolyspora</taxon>
    </lineage>
</organism>
<feature type="transmembrane region" description="Helical" evidence="6">
    <location>
        <begin position="277"/>
        <end position="299"/>
    </location>
</feature>
<dbReference type="InterPro" id="IPR036259">
    <property type="entry name" value="MFS_trans_sf"/>
</dbReference>
<dbReference type="PANTHER" id="PTHR42718:SF9">
    <property type="entry name" value="MAJOR FACILITATOR SUPERFAMILY MULTIDRUG TRANSPORTER MFSC"/>
    <property type="match status" value="1"/>
</dbReference>
<feature type="domain" description="Major facilitator superfamily (MFS) profile" evidence="7">
    <location>
        <begin position="22"/>
        <end position="461"/>
    </location>
</feature>
<keyword evidence="3 6" id="KW-0812">Transmembrane</keyword>
<evidence type="ECO:0000313" key="8">
    <source>
        <dbReference type="EMBL" id="MFD0923002.1"/>
    </source>
</evidence>
<comment type="subcellular location">
    <subcellularLocation>
        <location evidence="1">Cell membrane</location>
        <topology evidence="1">Multi-pass membrane protein</topology>
    </subcellularLocation>
</comment>